<accession>A0ABQ9YCS3</accession>
<reference evidence="2 3" key="1">
    <citation type="journal article" date="2022" name="bioRxiv">
        <title>Genomics of Preaxostyla Flagellates Illuminates Evolutionary Transitions and the Path Towards Mitochondrial Loss.</title>
        <authorList>
            <person name="Novak L.V.F."/>
            <person name="Treitli S.C."/>
            <person name="Pyrih J."/>
            <person name="Halakuc P."/>
            <person name="Pipaliya S.V."/>
            <person name="Vacek V."/>
            <person name="Brzon O."/>
            <person name="Soukal P."/>
            <person name="Eme L."/>
            <person name="Dacks J.B."/>
            <person name="Karnkowska A."/>
            <person name="Elias M."/>
            <person name="Hampl V."/>
        </authorList>
    </citation>
    <scope>NUCLEOTIDE SEQUENCE [LARGE SCALE GENOMIC DNA]</scope>
    <source>
        <strain evidence="2">NAU3</strain>
        <tissue evidence="2">Gut</tissue>
    </source>
</reference>
<comment type="caution">
    <text evidence="2">The sequence shown here is derived from an EMBL/GenBank/DDBJ whole genome shotgun (WGS) entry which is preliminary data.</text>
</comment>
<proteinExistence type="predicted"/>
<evidence type="ECO:0000256" key="1">
    <source>
        <dbReference type="SAM" id="MobiDB-lite"/>
    </source>
</evidence>
<dbReference type="Proteomes" id="UP001281761">
    <property type="component" value="Unassembled WGS sequence"/>
</dbReference>
<keyword evidence="3" id="KW-1185">Reference proteome</keyword>
<sequence>MSSTPSNKQKKKDHVREEQDLQMKKRQMEREQREQEKEDLKKKQNEKLPYHTPTKYRYERMEQKYKQEEEALLDKVKKQKKKENSIDFKAIRDHEQTTNTRDQETTKKSFTQNETPKKLDIPQTQAMRRVLEEEKRQKLSQKEKKQELEDKRRKQQLYSEKLRSSYTPRSLPPVDNQLTSSTKQKPRTLPHFEQRTPITPSLDNLSPPKMTPPVSSSLMRREKQLIELERSKEERLTSETPEEQLIHRLRNLIGAISLEEQSLKRSKQTKKGVQAILETQLDENDAEYDAVERALQDLSDLHGLDAETLD</sequence>
<evidence type="ECO:0000313" key="3">
    <source>
        <dbReference type="Proteomes" id="UP001281761"/>
    </source>
</evidence>
<feature type="compositionally biased region" description="Basic and acidic residues" evidence="1">
    <location>
        <begin position="75"/>
        <end position="107"/>
    </location>
</feature>
<gene>
    <name evidence="2" type="ORF">BLNAU_3651</name>
</gene>
<name>A0ABQ9YCS3_9EUKA</name>
<protein>
    <submittedName>
        <fullName evidence="2">Uncharacterized protein</fullName>
    </submittedName>
</protein>
<feature type="compositionally biased region" description="Basic and acidic residues" evidence="1">
    <location>
        <begin position="129"/>
        <end position="152"/>
    </location>
</feature>
<evidence type="ECO:0000313" key="2">
    <source>
        <dbReference type="EMBL" id="KAK2961529.1"/>
    </source>
</evidence>
<organism evidence="2 3">
    <name type="scientific">Blattamonas nauphoetae</name>
    <dbReference type="NCBI Taxonomy" id="2049346"/>
    <lineage>
        <taxon>Eukaryota</taxon>
        <taxon>Metamonada</taxon>
        <taxon>Preaxostyla</taxon>
        <taxon>Oxymonadida</taxon>
        <taxon>Blattamonas</taxon>
    </lineage>
</organism>
<feature type="region of interest" description="Disordered" evidence="1">
    <location>
        <begin position="1"/>
        <end position="62"/>
    </location>
</feature>
<feature type="compositionally biased region" description="Basic and acidic residues" evidence="1">
    <location>
        <begin position="14"/>
        <end position="49"/>
    </location>
</feature>
<feature type="region of interest" description="Disordered" evidence="1">
    <location>
        <begin position="75"/>
        <end position="220"/>
    </location>
</feature>
<dbReference type="EMBL" id="JARBJD010000016">
    <property type="protein sequence ID" value="KAK2961529.1"/>
    <property type="molecule type" value="Genomic_DNA"/>
</dbReference>